<name>J1I6M8_9BACT</name>
<dbReference type="InterPro" id="IPR008979">
    <property type="entry name" value="Galactose-bd-like_sf"/>
</dbReference>
<accession>J1I6M8</accession>
<evidence type="ECO:0000256" key="2">
    <source>
        <dbReference type="SAM" id="MobiDB-lite"/>
    </source>
</evidence>
<sequence length="3952" mass="421790">MLRKLLQTVFIFGLLLWASSSWAQTPCAATKADLANYALVVQDEAGNCIATFPTSSLVSAGGTGDFSVPYCETGTLHIIAGGPNFSSISGLSTTGGTNVTPGSGPNAYHGGTSPYFPYPSTGYTNNTPLVTISAPVSGGFEISYTYAYDDGTPSELHTITVQTINTAPTIDASIPSTTKACAGTDQVFTANCTAACGATGTISYEWQNASGTVLGTNSTYTVSSPPVGPIDLVLEATNENFCTSQFPVSRTIADAPTVTTVDAKASVCIGETPVLDAGGVCSSCGSSATYAWTVTKGDGTAHASSGAAVPDFSTAPYTAGDEGSSAVMQLVVTNTAGCTSTTFDNFVINPLPDFSATVDKSTICLGETVVLDISATSVTANYLASWGTSNSTAAPVNTAGTSNTATESSTPVATASGGTTYTYDVTILDDNNCLATDNVDVLVKDSMEISVGLYAGVTGITTNPNVTGGATNPEYQIDGMASTVTTCDGNFTDDDGPNDRYDNNKSYVRTICPGTAGSMLQLDFTVFEVEDANSTTGQIYDNLKIYDGNSPSATLIGTYYGTNGANAPGTITATNSTGCLTFEFYADVNTREEGWEATISCVEQVLSGVNYDNSASVTNICVGEAAVLDLADIDGDFSLPASPSRMTWTSLDGGAMELYDGNKKAYIGPFSTAGTYTYSVEVQPAGTTCASTYWFDVVVQPTPSASINATAGTGPFCLTDSVLLEGDPDIGTFVAWEENGGSLTAASVSNADSLYTTYNNTTTTNQTVQYSYISSLGTCSDTATIDISYYPALNVVIPASGGSYCSGNDLTITPSPSPSGGNSSPYTYSWTGSTTLTNGSAYTTTSDSSEFTFVNPAVGAIETLELTITDDNSCKSTSTKTFEFIDCGNYAISSSTGATNRICYGDNISLTVNDNVDPAKLASGEQRIVYNWSTGFSGNSATGVGQTLVYTVLDSNVATKTIGVNVQLQQYYCADPIDPLNSPGPYPPSTPCAFGYYQFLDNSYPTYTFEIISPKPQITPDTGTAAYCFGDTIDLLANCVTCSSYADPVTYSWDNGYTGAGPHSTILTQDTSFKVVGDIYGCEDSTTISYNVRNALNPQISQGNAASVCTGDFLTLSATASGCSNCDYSWSTGQQGTSISVSQSGTYTFFVEEQGCIEEDSVVFTNYTQVNPIVETADSVAISGFYLPLCGGQPQTVHVDPTTCPSCNFTWSNGSTSDNFVINGSGGYYVEVVDTNGCRGTSDPILAVPSLEGQGAVATASPNPMCNDYIVELTATACASCSYIWYDSNNDSVGTGRTITLTGATAVDTYYAVLTNGDSCEYVTNMVNVTFQNLSLPQILANTDSICLGNGTADLSVVIEPDYVSYQWYKDSIPQSGYINSTLTVSDTGNYYIEVTHLSGCVLSSNTIHVDTAIFNPIAVQSGGTVCPGETVTLSTPTEVGWSYQWYQNGIPISTGQGAAYNAAQAGQYYVEVDAPGCSAISNILTVSRATVDSVNASTNKLAICPGDEATLSVTLCVGCEYQWVNATNGLDLTTMANTNSSYTTNVGGSFYARVESSNNGCFVNSDTINIASLALVTPSININSSSPYVCDGQTSTLTTSQCSSCNYTWMRNSVPVFGALNDTFFIVSDPSDAGTYSVAVTYANGCRDTSIVESILDGSYNLAIEIDPNSPDSIVCNNSPVDLQIDSATSGSLYCNLGCTFQWFRGGSPLVPSNANAYTTTEGGFFKLRMTDSRGCIEESNTVTVREVDLNPFVASNATAICGTGGTVELSYADSANCVGCSYQWLKGGTAAPLYGLNTTTTTPFYETDSVGVYSLEVTQLGCAALSNQVALNRLNGLSIPVSSTKANICDGDTLTVYRMGGGCAGCQFQWLLNDQPILSATTPNFVVNNIPGAYTLEMVDAATGCTDTSVAITLSNVAAPSSFGLTLSANFISPLTPTGAPVSLYDAVQPSTIRQSLNDSFYSQPFDATLAANSGLFGIGNENFDPSISGAGYHQVYYRYDTLGCNFIADDIMLVFEDPSVDIFNENPIAPSLEACVADTLQLQVNNMPFYVDSIYLRDVSNNYLLVPIDSNGLQAQTYGSDIVYTGTIRLGIPSWAQESFMMMTSAGNVDTFFTSFVLIHNENLEISGLPGIICSNGDSIELTGTPAGGFFTAEYTGAAGGSTVAANTLIPGAFNGSTLYPTAATYGSYGNDQVQNVKVIYNYVNTYTNGQTCPLTDTDTSWVDARGVFLDSVHFNPISISQDRELLKNLVYRAFPYSAQPSQWESVGTIGFSGSFTFPAGAPVDFLPPNAGLGKHAMSYVINNGACQNSVEDSIEVIEAPLSIGIPDSICRTQTFANFGRETGRYNYFDGPNIPIQAGVSFSDTINIMVVGNTAGAGLTTINPATNLEEFNYNPAAVPGNYDTLSLEYVYRKVEYVFGTPVDTVEYVLGSIITPIFIEDTFQVDIIDSIVNNIYCEEDELYLLAGAPSGGIFTLAGGTAAYATADTLSNNILNPFDVHSPESSNTTYDLTYIKQGAVCQNSDTKQITIPEPLDPSFLPASMSTIYCASDPIDPINISTQGSNFTSLWLVNGVAQGGLFFNPAPLVPGNQVVTHIATDTIFGCSYEATDTFVVNALPQLSVTPLLQSSYCTNDSIVTMEVAPNPVCAQFVSGGQDILFANFDSLAFPPGGWLALNNSANGNPWVRTTIAPYSGTGAAYVNSSNDVEDTWLFTPTLNLVTGHTYRISFFAKADNCTPPPCDPAQINLYMGQGQSISAQQAGTQIGDTSIHQTFYNPYSFDYLHTGVTGGFNFALQNASGTDAQGITLDDVKIEDLSQTGCIAGGSGSMIGPGISYIADSTYTFNPQLVTPGSYNVRYVYTDASTGCTDSIQMPIKVKPHPIVSFTNLDSLYCANAAAVALNPSPVGGTFTSTGPNLDQAALAYDPVAAHNNEVVSYSYTDLSTLCTSIIRDTATVIAIPDSATFNGVDTSYCVYEDSILLDFVPVFGAPLPGYFVGAGVYPDSAGAGVSAFFPDSAVIQSGRYGEFELRYVYPTNSICVDTAKIITRVDARPDLNFTNMPDSICLNAGAVQVRVNNHVIEGPQGQIEYDTLVGIGPVFGGNFLPSLGLQDTLVARNFGVGWHHINYSYTDRNGCSSSISDSFRVDTIPELYFSGLNPNRVYCENEAPSLLLAYQPYYPGAGYLEITSGADTFTLDSSFYLIQPMQLVDTTSSTRLYDVYYTYTDLNGCTNEVTDSFEVRPYPHIFMNISQSFCSADTIENLMPYVSPQGGLFTDDLVVTDILQDSFLLLNGNSGPRNITYYYYDSLTTCSNTDQQLVRMYNTPDVDFYALGGCVAANITFVEDTLASNLVAGVDSIWQLEWIYGDGNSTVLNPASGVTIPNQVHSYTTDGNYQVQLVVNNQGQCIDTMSTQLIISPYVNTIHQTPYVEDFQANAGGWYQEEANLLLPDSLALWQRADLTAPGINDPGNFAWVTAAQTPYTYGAGEHAWVYSPCFDFTQSWRPMIVLNTWRHTLNDIDGAVMEYYDNASNEWIQLGDPNQGINWYQTDFLLARPGNQAGLLNPKGWTDSSSTWDNSRFRLDHLAGEDFVRFRIAFASDSNTVTTDGFEGFAFDSVWVGERNRNLLLEHFSNYYHVNTQGDSMDEINTYVYNDLVYNNYNGRDLNLIQYATDFQGQDPLNALNWQDNDARFLYYGITGNSKYRLNGTTRGASATEELDQWNIDYDMMQFADFNIQLDPIVFSGNILQLDAQGEALRQMDSSDYALYVVITEDQVFNDRGFPEMAVMRTILPDAAGEQYAQPWSAGQQFSYSGSWVYNQATLNPANLQAVAFIQDNASKQVLQVATTRDLTVYPPTGVLNEETIQSIGEELDGITLYPNPATEAFQVDFTKGLSENCQWQLIDVLGRVLQEGTAAAGSQTIQVQTPNLSEGTYFFVLKNGQAMAQRQVVIVRP</sequence>
<dbReference type="NCBIfam" id="TIGR04183">
    <property type="entry name" value="Por_Secre_tail"/>
    <property type="match status" value="1"/>
</dbReference>
<dbReference type="EMBL" id="JH719942">
    <property type="protein sequence ID" value="EJF54455.1"/>
    <property type="molecule type" value="Genomic_DNA"/>
</dbReference>
<dbReference type="InterPro" id="IPR036179">
    <property type="entry name" value="Ig-like_dom_sf"/>
</dbReference>
<dbReference type="InterPro" id="IPR000859">
    <property type="entry name" value="CUB_dom"/>
</dbReference>
<feature type="signal peptide" evidence="3">
    <location>
        <begin position="1"/>
        <end position="23"/>
    </location>
</feature>
<evidence type="ECO:0000256" key="3">
    <source>
        <dbReference type="SAM" id="SignalP"/>
    </source>
</evidence>
<dbReference type="InterPro" id="IPR026444">
    <property type="entry name" value="Secre_tail"/>
</dbReference>
<dbReference type="SUPFAM" id="SSF49299">
    <property type="entry name" value="PKD domain"/>
    <property type="match status" value="1"/>
</dbReference>
<dbReference type="Pfam" id="PF00431">
    <property type="entry name" value="CUB"/>
    <property type="match status" value="1"/>
</dbReference>
<feature type="chain" id="PRO_5003743096" evidence="3">
    <location>
        <begin position="24"/>
        <end position="3952"/>
    </location>
</feature>
<dbReference type="Pfam" id="PF18962">
    <property type="entry name" value="Por_Secre_tail"/>
    <property type="match status" value="1"/>
</dbReference>
<evidence type="ECO:0000259" key="4">
    <source>
        <dbReference type="PROSITE" id="PS01180"/>
    </source>
</evidence>
<dbReference type="PROSITE" id="PS50093">
    <property type="entry name" value="PKD"/>
    <property type="match status" value="1"/>
</dbReference>
<evidence type="ECO:0000256" key="1">
    <source>
        <dbReference type="ARBA" id="ARBA00023157"/>
    </source>
</evidence>
<gene>
    <name evidence="7" type="ORF">SapgrDRAFT_2800</name>
</gene>
<dbReference type="SUPFAM" id="SSF49854">
    <property type="entry name" value="Spermadhesin, CUB domain"/>
    <property type="match status" value="1"/>
</dbReference>
<dbReference type="CDD" id="cd00041">
    <property type="entry name" value="CUB"/>
    <property type="match status" value="1"/>
</dbReference>
<keyword evidence="3" id="KW-0732">Signal</keyword>
<dbReference type="SUPFAM" id="SSF48726">
    <property type="entry name" value="Immunoglobulin"/>
    <property type="match status" value="1"/>
</dbReference>
<proteinExistence type="predicted"/>
<dbReference type="InterPro" id="IPR000601">
    <property type="entry name" value="PKD_dom"/>
</dbReference>
<evidence type="ECO:0000313" key="7">
    <source>
        <dbReference type="EMBL" id="EJF54455.1"/>
    </source>
</evidence>
<dbReference type="RefSeq" id="WP_002660188.1">
    <property type="nucleotide sequence ID" value="NZ_JH719942.1"/>
</dbReference>
<feature type="domain" description="PKD" evidence="5">
    <location>
        <begin position="3362"/>
        <end position="3402"/>
    </location>
</feature>
<feature type="domain" description="Ig-like" evidence="6">
    <location>
        <begin position="1347"/>
        <end position="1409"/>
    </location>
</feature>
<dbReference type="Gene3D" id="2.60.40.10">
    <property type="entry name" value="Immunoglobulins"/>
    <property type="match status" value="5"/>
</dbReference>
<dbReference type="Proteomes" id="UP000005113">
    <property type="component" value="Unassembled WGS sequence"/>
</dbReference>
<dbReference type="CDD" id="cd00146">
    <property type="entry name" value="PKD"/>
    <property type="match status" value="1"/>
</dbReference>
<keyword evidence="1" id="KW-1015">Disulfide bond</keyword>
<evidence type="ECO:0000259" key="6">
    <source>
        <dbReference type="PROSITE" id="PS50835"/>
    </source>
</evidence>
<dbReference type="InterPro" id="IPR035986">
    <property type="entry name" value="PKD_dom_sf"/>
</dbReference>
<dbReference type="HOGENOM" id="CLU_224590_0_0_10"/>
<dbReference type="InterPro" id="IPR007110">
    <property type="entry name" value="Ig-like_dom"/>
</dbReference>
<reference evidence="8" key="1">
    <citation type="journal article" date="2012" name="Stand. Genomic Sci.">
        <title>Permanent draft genome sequence of the gliding predator Saprospira grandis strain Sa g1 (= HR1).</title>
        <authorList>
            <person name="Mavromatis K."/>
            <person name="Chertkov O."/>
            <person name="Lapidus A."/>
            <person name="Nolan M."/>
            <person name="Lucas S."/>
            <person name="Tice H."/>
            <person name="Del Rio T.G."/>
            <person name="Cheng J.F."/>
            <person name="Han C."/>
            <person name="Tapia R."/>
            <person name="Bruce D."/>
            <person name="Goodwin L.A."/>
            <person name="Pitluck S."/>
            <person name="Huntemann M."/>
            <person name="Liolios K."/>
            <person name="Pagani I."/>
            <person name="Ivanova N."/>
            <person name="Mikhailova N."/>
            <person name="Pati A."/>
            <person name="Chen A."/>
            <person name="Palaniappan K."/>
            <person name="Land M."/>
            <person name="Brambilla E.M."/>
            <person name="Rohde M."/>
            <person name="Spring S."/>
            <person name="Goker M."/>
            <person name="Detter J.C."/>
            <person name="Bristow J."/>
            <person name="Eisen J.A."/>
            <person name="Markowitz V."/>
            <person name="Hugenholtz P."/>
            <person name="Kyrpides N.C."/>
            <person name="Klenk H.P."/>
            <person name="Woyke T."/>
        </authorList>
    </citation>
    <scope>NUCLEOTIDE SEQUENCE [LARGE SCALE GENOMIC DNA]</scope>
    <source>
        <strain evidence="8">DSM 2844</strain>
    </source>
</reference>
<feature type="domain" description="CUB" evidence="4">
    <location>
        <begin position="480"/>
        <end position="602"/>
    </location>
</feature>
<feature type="region of interest" description="Disordered" evidence="2">
    <location>
        <begin position="394"/>
        <end position="413"/>
    </location>
</feature>
<dbReference type="InterPro" id="IPR013783">
    <property type="entry name" value="Ig-like_fold"/>
</dbReference>
<dbReference type="InterPro" id="IPR035914">
    <property type="entry name" value="Sperma_CUB_dom_sf"/>
</dbReference>
<evidence type="ECO:0000259" key="5">
    <source>
        <dbReference type="PROSITE" id="PS50093"/>
    </source>
</evidence>
<dbReference type="PROSITE" id="PS50835">
    <property type="entry name" value="IG_LIKE"/>
    <property type="match status" value="1"/>
</dbReference>
<dbReference type="SUPFAM" id="SSF49785">
    <property type="entry name" value="Galactose-binding domain-like"/>
    <property type="match status" value="1"/>
</dbReference>
<dbReference type="Gene3D" id="2.60.120.290">
    <property type="entry name" value="Spermadhesin, CUB domain"/>
    <property type="match status" value="1"/>
</dbReference>
<dbReference type="Gene3D" id="2.60.120.260">
    <property type="entry name" value="Galactose-binding domain-like"/>
    <property type="match status" value="1"/>
</dbReference>
<organism evidence="7 8">
    <name type="scientific">Saprospira grandis DSM 2844</name>
    <dbReference type="NCBI Taxonomy" id="694433"/>
    <lineage>
        <taxon>Bacteria</taxon>
        <taxon>Pseudomonadati</taxon>
        <taxon>Bacteroidota</taxon>
        <taxon>Saprospiria</taxon>
        <taxon>Saprospirales</taxon>
        <taxon>Saprospiraceae</taxon>
        <taxon>Saprospira</taxon>
    </lineage>
</organism>
<dbReference type="PROSITE" id="PS01180">
    <property type="entry name" value="CUB"/>
    <property type="match status" value="1"/>
</dbReference>
<protein>
    <submittedName>
        <fullName evidence="7">CUB domain protein</fullName>
    </submittedName>
</protein>
<evidence type="ECO:0000313" key="8">
    <source>
        <dbReference type="Proteomes" id="UP000005113"/>
    </source>
</evidence>